<accession>A0AA97NMZ5</accession>
<reference evidence="1" key="1">
    <citation type="journal article" date="2012" name="PLoS Genet.">
        <title>Comparative analysis of the genomes of two field isolates of the rice blast fungus Magnaporthe oryzae.</title>
        <authorList>
            <person name="Xue M."/>
            <person name="Yang J."/>
            <person name="Li Z."/>
            <person name="Hu S."/>
            <person name="Yao N."/>
            <person name="Dean R.A."/>
            <person name="Zhao W."/>
            <person name="Shen M."/>
            <person name="Zhang H."/>
            <person name="Li C."/>
            <person name="Liu L."/>
            <person name="Cao L."/>
            <person name="Xu X."/>
            <person name="Xing Y."/>
            <person name="Hsiang T."/>
            <person name="Zhang Z."/>
            <person name="Xu J.R."/>
            <person name="Peng Y.L."/>
        </authorList>
    </citation>
    <scope>NUCLEOTIDE SEQUENCE</scope>
    <source>
        <strain evidence="1">Y34</strain>
    </source>
</reference>
<sequence>MIPDGGYNSTGPNHPPLGQALGCMISIAGPQQMSESDKPYTPFHPGTLLRNVRNHVVPSQLLYAVLAMAAPLLVTDE</sequence>
<protein>
    <submittedName>
        <fullName evidence="1">Uncharacterized protein</fullName>
    </submittedName>
</protein>
<dbReference type="AlphaFoldDB" id="A0AA97NMZ5"/>
<name>A0AA97NMZ5_PYRO3</name>
<dbReference type="Proteomes" id="UP000011086">
    <property type="component" value="Unassembled WGS sequence"/>
</dbReference>
<dbReference type="EMBL" id="JH793150">
    <property type="protein sequence ID" value="ELQ33120.1"/>
    <property type="molecule type" value="Genomic_DNA"/>
</dbReference>
<proteinExistence type="predicted"/>
<organism evidence="1">
    <name type="scientific">Pyricularia oryzae (strain Y34)</name>
    <name type="common">Rice blast fungus</name>
    <name type="synonym">Magnaporthe oryzae</name>
    <dbReference type="NCBI Taxonomy" id="1143189"/>
    <lineage>
        <taxon>Eukaryota</taxon>
        <taxon>Fungi</taxon>
        <taxon>Dikarya</taxon>
        <taxon>Ascomycota</taxon>
        <taxon>Pezizomycotina</taxon>
        <taxon>Sordariomycetes</taxon>
        <taxon>Sordariomycetidae</taxon>
        <taxon>Magnaporthales</taxon>
        <taxon>Pyriculariaceae</taxon>
        <taxon>Pyricularia</taxon>
    </lineage>
</organism>
<gene>
    <name evidence="1" type="ORF">OOU_Y34scaffold01003g40</name>
</gene>
<evidence type="ECO:0000313" key="1">
    <source>
        <dbReference type="EMBL" id="ELQ33120.1"/>
    </source>
</evidence>